<evidence type="ECO:0000313" key="2">
    <source>
        <dbReference type="EMBL" id="QJE97545.1"/>
    </source>
</evidence>
<dbReference type="AlphaFoldDB" id="A0A858RLD7"/>
<protein>
    <submittedName>
        <fullName evidence="2">Uncharacterized protein</fullName>
    </submittedName>
</protein>
<keyword evidence="1" id="KW-0472">Membrane</keyword>
<feature type="transmembrane region" description="Helical" evidence="1">
    <location>
        <begin position="116"/>
        <end position="139"/>
    </location>
</feature>
<evidence type="ECO:0000313" key="3">
    <source>
        <dbReference type="Proteomes" id="UP000501812"/>
    </source>
</evidence>
<keyword evidence="1" id="KW-1133">Transmembrane helix</keyword>
<evidence type="ECO:0000256" key="1">
    <source>
        <dbReference type="SAM" id="Phobius"/>
    </source>
</evidence>
<dbReference type="EMBL" id="CP051774">
    <property type="protein sequence ID" value="QJE97545.1"/>
    <property type="molecule type" value="Genomic_DNA"/>
</dbReference>
<feature type="transmembrane region" description="Helical" evidence="1">
    <location>
        <begin position="45"/>
        <end position="70"/>
    </location>
</feature>
<reference evidence="2 3" key="1">
    <citation type="submission" date="2020-04" db="EMBL/GenBank/DDBJ databases">
        <title>Luteolibacter sp. G-1-1-1 isolated from soil.</title>
        <authorList>
            <person name="Dahal R.H."/>
        </authorList>
    </citation>
    <scope>NUCLEOTIDE SEQUENCE [LARGE SCALE GENOMIC DNA]</scope>
    <source>
        <strain evidence="2 3">G-1-1-1</strain>
    </source>
</reference>
<organism evidence="2 3">
    <name type="scientific">Luteolibacter luteus</name>
    <dbReference type="NCBI Taxonomy" id="2728835"/>
    <lineage>
        <taxon>Bacteria</taxon>
        <taxon>Pseudomonadati</taxon>
        <taxon>Verrucomicrobiota</taxon>
        <taxon>Verrucomicrobiia</taxon>
        <taxon>Verrucomicrobiales</taxon>
        <taxon>Verrucomicrobiaceae</taxon>
        <taxon>Luteolibacter</taxon>
    </lineage>
</organism>
<feature type="transmembrane region" description="Helical" evidence="1">
    <location>
        <begin position="12"/>
        <end position="33"/>
    </location>
</feature>
<proteinExistence type="predicted"/>
<feature type="transmembrane region" description="Helical" evidence="1">
    <location>
        <begin position="82"/>
        <end position="104"/>
    </location>
</feature>
<name>A0A858RLD7_9BACT</name>
<dbReference type="KEGG" id="luo:HHL09_17735"/>
<keyword evidence="3" id="KW-1185">Reference proteome</keyword>
<dbReference type="Proteomes" id="UP000501812">
    <property type="component" value="Chromosome"/>
</dbReference>
<sequence length="158" mass="17099">MPPFIRHLAGLFIGVPGAILWAGGWIAVAIQGAQLGAEGRIEANWLISGSIALVAALLGFAMIVAFDLLITGTRYRIATRHLAPCLGLELGVQGLFALSLSFVWGGIIKAFSQGSGWAFLLEVLFIISAVATTHLFNFLKVKRFKWELEALADERMMD</sequence>
<keyword evidence="1" id="KW-0812">Transmembrane</keyword>
<gene>
    <name evidence="2" type="ORF">HHL09_17735</name>
</gene>
<accession>A0A858RLD7</accession>
<dbReference type="RefSeq" id="WP_169455971.1">
    <property type="nucleotide sequence ID" value="NZ_CP051774.1"/>
</dbReference>